<keyword evidence="1" id="KW-1133">Transmembrane helix</keyword>
<sequence length="165" mass="19323">MKVGENIFNKLKRNNAAIYAMAIITVLSVVSSAYFSYQTYLHSRNHVYAIDSKGQMLPLTLIDEKKDRIRQVMANADLFVNYAYDIDAFNYKDKKEKLAWLLDNNVIRIFKNKENAGYYNQLLQYNIIQHAKVLPETMKWVEENGKYTLRFLSQIQIINTGQKQV</sequence>
<dbReference type="Proteomes" id="UP001242368">
    <property type="component" value="Unassembled WGS sequence"/>
</dbReference>
<evidence type="ECO:0000256" key="1">
    <source>
        <dbReference type="SAM" id="Phobius"/>
    </source>
</evidence>
<dbReference type="EMBL" id="JAUFQU010000089">
    <property type="protein sequence ID" value="MDN3710441.1"/>
    <property type="molecule type" value="Genomic_DNA"/>
</dbReference>
<keyword evidence="3" id="KW-1185">Reference proteome</keyword>
<protein>
    <submittedName>
        <fullName evidence="2">Uncharacterized protein</fullName>
    </submittedName>
</protein>
<keyword evidence="1" id="KW-0472">Membrane</keyword>
<comment type="caution">
    <text evidence="2">The sequence shown here is derived from an EMBL/GenBank/DDBJ whole genome shotgun (WGS) entry which is preliminary data.</text>
</comment>
<evidence type="ECO:0000313" key="2">
    <source>
        <dbReference type="EMBL" id="MDN3710441.1"/>
    </source>
</evidence>
<dbReference type="RefSeq" id="WP_290365586.1">
    <property type="nucleotide sequence ID" value="NZ_JAUFQU010000089.1"/>
</dbReference>
<gene>
    <name evidence="2" type="ORF">QW060_26870</name>
</gene>
<reference evidence="3" key="1">
    <citation type="journal article" date="2019" name="Int. J. Syst. Evol. Microbiol.">
        <title>The Global Catalogue of Microorganisms (GCM) 10K type strain sequencing project: providing services to taxonomists for standard genome sequencing and annotation.</title>
        <authorList>
            <consortium name="The Broad Institute Genomics Platform"/>
            <consortium name="The Broad Institute Genome Sequencing Center for Infectious Disease"/>
            <person name="Wu L."/>
            <person name="Ma J."/>
        </authorList>
    </citation>
    <scope>NUCLEOTIDE SEQUENCE [LARGE SCALE GENOMIC DNA]</scope>
    <source>
        <strain evidence="3">CECT 7184</strain>
    </source>
</reference>
<accession>A0ABT8D223</accession>
<organism evidence="2 3">
    <name type="scientific">Paenimyroides ceti</name>
    <dbReference type="NCBI Taxonomy" id="395087"/>
    <lineage>
        <taxon>Bacteria</taxon>
        <taxon>Pseudomonadati</taxon>
        <taxon>Bacteroidota</taxon>
        <taxon>Flavobacteriia</taxon>
        <taxon>Flavobacteriales</taxon>
        <taxon>Flavobacteriaceae</taxon>
        <taxon>Paenimyroides</taxon>
    </lineage>
</organism>
<name>A0ABT8D223_9FLAO</name>
<keyword evidence="1" id="KW-0812">Transmembrane</keyword>
<evidence type="ECO:0000313" key="3">
    <source>
        <dbReference type="Proteomes" id="UP001242368"/>
    </source>
</evidence>
<proteinExistence type="predicted"/>
<feature type="transmembrane region" description="Helical" evidence="1">
    <location>
        <begin position="16"/>
        <end position="37"/>
    </location>
</feature>